<proteinExistence type="predicted"/>
<evidence type="ECO:0000313" key="1">
    <source>
        <dbReference type="EMBL" id="MBK5928355.1"/>
    </source>
</evidence>
<dbReference type="Proteomes" id="UP000706333">
    <property type="component" value="Unassembled WGS sequence"/>
</dbReference>
<dbReference type="RefSeq" id="WP_201158107.1">
    <property type="nucleotide sequence ID" value="NZ_NHSD01000299.1"/>
</dbReference>
<keyword evidence="2" id="KW-1185">Reference proteome</keyword>
<name>A0A934TLJ5_9RHOB</name>
<sequence length="73" mass="8736">MDLDTLADQVADQFVRDSYRHPENRITERKVARGVVLDAFGAHEQRFFGEFLVQWPWAMPILRRFKRWVESLS</sequence>
<dbReference type="AlphaFoldDB" id="A0A934TLJ5"/>
<reference evidence="1" key="2">
    <citation type="journal article" date="2020" name="Microorganisms">
        <title>Osmotic Adaptation and Compatible Solute Biosynthesis of Phototrophic Bacteria as Revealed from Genome Analyses.</title>
        <authorList>
            <person name="Imhoff J.F."/>
            <person name="Rahn T."/>
            <person name="Kunzel S."/>
            <person name="Keller A."/>
            <person name="Neulinger S.C."/>
        </authorList>
    </citation>
    <scope>NUCLEOTIDE SEQUENCE</scope>
    <source>
        <strain evidence="1">LMG 28126</strain>
    </source>
</reference>
<gene>
    <name evidence="1" type="ORF">CCR87_13595</name>
</gene>
<evidence type="ECO:0000313" key="2">
    <source>
        <dbReference type="Proteomes" id="UP000706333"/>
    </source>
</evidence>
<accession>A0A934TLJ5</accession>
<organism evidence="1 2">
    <name type="scientific">Rhodobaculum claviforme</name>
    <dbReference type="NCBI Taxonomy" id="1549854"/>
    <lineage>
        <taxon>Bacteria</taxon>
        <taxon>Pseudomonadati</taxon>
        <taxon>Pseudomonadota</taxon>
        <taxon>Alphaproteobacteria</taxon>
        <taxon>Rhodobacterales</taxon>
        <taxon>Paracoccaceae</taxon>
        <taxon>Rhodobaculum</taxon>
    </lineage>
</organism>
<protein>
    <submittedName>
        <fullName evidence="1">Uncharacterized protein</fullName>
    </submittedName>
</protein>
<reference evidence="1" key="1">
    <citation type="submission" date="2017-05" db="EMBL/GenBank/DDBJ databases">
        <authorList>
            <person name="Imhoff J.F."/>
            <person name="Rahn T."/>
            <person name="Kuenzel S."/>
            <person name="Neulinger S.C."/>
        </authorList>
    </citation>
    <scope>NUCLEOTIDE SEQUENCE</scope>
    <source>
        <strain evidence="1">LMG 28126</strain>
    </source>
</reference>
<dbReference type="EMBL" id="NHSD01000299">
    <property type="protein sequence ID" value="MBK5928355.1"/>
    <property type="molecule type" value="Genomic_DNA"/>
</dbReference>
<comment type="caution">
    <text evidence="1">The sequence shown here is derived from an EMBL/GenBank/DDBJ whole genome shotgun (WGS) entry which is preliminary data.</text>
</comment>